<dbReference type="Pfam" id="PF13683">
    <property type="entry name" value="rve_3"/>
    <property type="match status" value="1"/>
</dbReference>
<gene>
    <name evidence="2" type="ORF">S01H4_03804</name>
</gene>
<dbReference type="AlphaFoldDB" id="X0YTM4"/>
<comment type="caution">
    <text evidence="2">The sequence shown here is derived from an EMBL/GenBank/DDBJ whole genome shotgun (WGS) entry which is preliminary data.</text>
</comment>
<name>X0YTM4_9ZZZZ</name>
<feature type="domain" description="Integrase catalytic" evidence="1">
    <location>
        <begin position="17"/>
        <end position="46"/>
    </location>
</feature>
<dbReference type="GO" id="GO:0015074">
    <property type="term" value="P:DNA integration"/>
    <property type="evidence" value="ECO:0007669"/>
    <property type="project" value="InterPro"/>
</dbReference>
<organism evidence="2">
    <name type="scientific">marine sediment metagenome</name>
    <dbReference type="NCBI Taxonomy" id="412755"/>
    <lineage>
        <taxon>unclassified sequences</taxon>
        <taxon>metagenomes</taxon>
        <taxon>ecological metagenomes</taxon>
    </lineage>
</organism>
<dbReference type="InterPro" id="IPR001584">
    <property type="entry name" value="Integrase_cat-core"/>
</dbReference>
<proteinExistence type="predicted"/>
<dbReference type="EMBL" id="BART01000964">
    <property type="protein sequence ID" value="GAG59600.1"/>
    <property type="molecule type" value="Genomic_DNA"/>
</dbReference>
<accession>X0YTM4</accession>
<evidence type="ECO:0000259" key="1">
    <source>
        <dbReference type="Pfam" id="PF13683"/>
    </source>
</evidence>
<evidence type="ECO:0000313" key="2">
    <source>
        <dbReference type="EMBL" id="GAG59600.1"/>
    </source>
</evidence>
<reference evidence="2" key="1">
    <citation type="journal article" date="2014" name="Front. Microbiol.">
        <title>High frequency of phylogenetically diverse reductive dehalogenase-homologous genes in deep subseafloor sedimentary metagenomes.</title>
        <authorList>
            <person name="Kawai M."/>
            <person name="Futagami T."/>
            <person name="Toyoda A."/>
            <person name="Takaki Y."/>
            <person name="Nishi S."/>
            <person name="Hori S."/>
            <person name="Arai W."/>
            <person name="Tsubouchi T."/>
            <person name="Morono Y."/>
            <person name="Uchiyama I."/>
            <person name="Ito T."/>
            <person name="Fujiyama A."/>
            <person name="Inagaki F."/>
            <person name="Takami H."/>
        </authorList>
    </citation>
    <scope>NUCLEOTIDE SEQUENCE</scope>
    <source>
        <strain evidence="2">Expedition CK06-06</strain>
    </source>
</reference>
<protein>
    <recommendedName>
        <fullName evidence="1">Integrase catalytic domain-containing protein</fullName>
    </recommendedName>
</protein>
<sequence length="78" mass="8645">MVVHNGSNLVSKNFCEGVENAEEMLKGWFVHFNFIRPHQSLNGKTPAEAAGINLNINDGWGDLIELATRYETKLATGK</sequence>